<dbReference type="InterPro" id="IPR027417">
    <property type="entry name" value="P-loop_NTPase"/>
</dbReference>
<comment type="caution">
    <text evidence="1">The sequence shown here is derived from an EMBL/GenBank/DDBJ whole genome shotgun (WGS) entry which is preliminary data.</text>
</comment>
<accession>X1DM34</accession>
<dbReference type="Gene3D" id="3.40.50.300">
    <property type="entry name" value="P-loop containing nucleotide triphosphate hydrolases"/>
    <property type="match status" value="1"/>
</dbReference>
<reference evidence="1" key="1">
    <citation type="journal article" date="2014" name="Front. Microbiol.">
        <title>High frequency of phylogenetically diverse reductive dehalogenase-homologous genes in deep subseafloor sedimentary metagenomes.</title>
        <authorList>
            <person name="Kawai M."/>
            <person name="Futagami T."/>
            <person name="Toyoda A."/>
            <person name="Takaki Y."/>
            <person name="Nishi S."/>
            <person name="Hori S."/>
            <person name="Arai W."/>
            <person name="Tsubouchi T."/>
            <person name="Morono Y."/>
            <person name="Uchiyama I."/>
            <person name="Ito T."/>
            <person name="Fujiyama A."/>
            <person name="Inagaki F."/>
            <person name="Takami H."/>
        </authorList>
    </citation>
    <scope>NUCLEOTIDE SEQUENCE</scope>
    <source>
        <strain evidence="1">Expedition CK06-06</strain>
    </source>
</reference>
<dbReference type="AlphaFoldDB" id="X1DM34"/>
<name>X1DM34_9ZZZZ</name>
<proteinExistence type="predicted"/>
<feature type="non-terminal residue" evidence="1">
    <location>
        <position position="1"/>
    </location>
</feature>
<sequence length="127" mass="14680">QKSLPETDFVETYHRALFKSLAKSPQTVFKLLSRYLKSIRPKVTVNPDGAFDLGIDFMPEIDEALTDIMDVPLRYAEKTGKNITIAFDEFQQISCIQNRSLEKKIRNIIQEQSNKISYIFLGSKHHM</sequence>
<evidence type="ECO:0000313" key="1">
    <source>
        <dbReference type="EMBL" id="GAH09345.1"/>
    </source>
</evidence>
<dbReference type="SUPFAM" id="SSF52540">
    <property type="entry name" value="P-loop containing nucleoside triphosphate hydrolases"/>
    <property type="match status" value="1"/>
</dbReference>
<feature type="non-terminal residue" evidence="1">
    <location>
        <position position="127"/>
    </location>
</feature>
<protein>
    <submittedName>
        <fullName evidence="1">Uncharacterized protein</fullName>
    </submittedName>
</protein>
<gene>
    <name evidence="1" type="ORF">S01H4_64320</name>
</gene>
<organism evidence="1">
    <name type="scientific">marine sediment metagenome</name>
    <dbReference type="NCBI Taxonomy" id="412755"/>
    <lineage>
        <taxon>unclassified sequences</taxon>
        <taxon>metagenomes</taxon>
        <taxon>ecological metagenomes</taxon>
    </lineage>
</organism>
<dbReference type="EMBL" id="BART01038963">
    <property type="protein sequence ID" value="GAH09345.1"/>
    <property type="molecule type" value="Genomic_DNA"/>
</dbReference>